<comment type="caution">
    <text evidence="1">The sequence shown here is derived from an EMBL/GenBank/DDBJ whole genome shotgun (WGS) entry which is preliminary data.</text>
</comment>
<dbReference type="AlphaFoldDB" id="A0A7W5DVL6"/>
<dbReference type="Proteomes" id="UP000536179">
    <property type="component" value="Unassembled WGS sequence"/>
</dbReference>
<sequence>MQGGCEVTARLTGVQVMMGSRGGPLEQLDEVGNAMRPMPEVFCLPLFSLLGREKD</sequence>
<accession>A0A7W5DVL6</accession>
<keyword evidence="2" id="KW-1185">Reference proteome</keyword>
<gene>
    <name evidence="1" type="ORF">FHS27_001116</name>
</gene>
<organism evidence="1 2">
    <name type="scientific">Aporhodopirellula rubra</name>
    <dbReference type="NCBI Taxonomy" id="980271"/>
    <lineage>
        <taxon>Bacteria</taxon>
        <taxon>Pseudomonadati</taxon>
        <taxon>Planctomycetota</taxon>
        <taxon>Planctomycetia</taxon>
        <taxon>Pirellulales</taxon>
        <taxon>Pirellulaceae</taxon>
        <taxon>Aporhodopirellula</taxon>
    </lineage>
</organism>
<dbReference type="EMBL" id="JACHXU010000003">
    <property type="protein sequence ID" value="MBB3205316.1"/>
    <property type="molecule type" value="Genomic_DNA"/>
</dbReference>
<proteinExistence type="predicted"/>
<name>A0A7W5DVL6_9BACT</name>
<evidence type="ECO:0000313" key="2">
    <source>
        <dbReference type="Proteomes" id="UP000536179"/>
    </source>
</evidence>
<evidence type="ECO:0000313" key="1">
    <source>
        <dbReference type="EMBL" id="MBB3205316.1"/>
    </source>
</evidence>
<reference evidence="1 2" key="1">
    <citation type="submission" date="2020-08" db="EMBL/GenBank/DDBJ databases">
        <title>Genomic Encyclopedia of Type Strains, Phase III (KMG-III): the genomes of soil and plant-associated and newly described type strains.</title>
        <authorList>
            <person name="Whitman W."/>
        </authorList>
    </citation>
    <scope>NUCLEOTIDE SEQUENCE [LARGE SCALE GENOMIC DNA]</scope>
    <source>
        <strain evidence="1 2">CECT 8075</strain>
    </source>
</reference>
<protein>
    <submittedName>
        <fullName evidence="1">Uncharacterized protein</fullName>
    </submittedName>
</protein>